<accession>A0A6G0M4I4</accession>
<sequence>ALTFESDCGGAKTTPADNSLK</sequence>
<gene>
    <name evidence="2" type="ORF">PF004_g33029</name>
</gene>
<protein>
    <submittedName>
        <fullName evidence="2">Uncharacterized protein</fullName>
    </submittedName>
</protein>
<comment type="caution">
    <text evidence="2">The sequence shown here is derived from an EMBL/GenBank/DDBJ whole genome shotgun (WGS) entry which is preliminary data.</text>
</comment>
<feature type="region of interest" description="Disordered" evidence="1">
    <location>
        <begin position="1"/>
        <end position="21"/>
    </location>
</feature>
<organism evidence="2 3">
    <name type="scientific">Phytophthora fragariae</name>
    <dbReference type="NCBI Taxonomy" id="53985"/>
    <lineage>
        <taxon>Eukaryota</taxon>
        <taxon>Sar</taxon>
        <taxon>Stramenopiles</taxon>
        <taxon>Oomycota</taxon>
        <taxon>Peronosporomycetes</taxon>
        <taxon>Peronosporales</taxon>
        <taxon>Peronosporaceae</taxon>
        <taxon>Phytophthora</taxon>
    </lineage>
</organism>
<dbReference type="AlphaFoldDB" id="A0A6G0M4I4"/>
<name>A0A6G0M4I4_9STRA</name>
<feature type="non-terminal residue" evidence="2">
    <location>
        <position position="1"/>
    </location>
</feature>
<proteinExistence type="predicted"/>
<evidence type="ECO:0000256" key="1">
    <source>
        <dbReference type="SAM" id="MobiDB-lite"/>
    </source>
</evidence>
<reference evidence="2 3" key="1">
    <citation type="submission" date="2018-09" db="EMBL/GenBank/DDBJ databases">
        <title>Genomic investigation of the strawberry pathogen Phytophthora fragariae indicates pathogenicity is determined by transcriptional variation in three key races.</title>
        <authorList>
            <person name="Adams T.M."/>
            <person name="Armitage A.D."/>
            <person name="Sobczyk M.K."/>
            <person name="Bates H.J."/>
            <person name="Dunwell J.M."/>
            <person name="Nellist C.F."/>
            <person name="Harrison R.J."/>
        </authorList>
    </citation>
    <scope>NUCLEOTIDE SEQUENCE [LARGE SCALE GENOMIC DNA]</scope>
    <source>
        <strain evidence="2 3">BC-23</strain>
    </source>
</reference>
<evidence type="ECO:0000313" key="3">
    <source>
        <dbReference type="Proteomes" id="UP000476176"/>
    </source>
</evidence>
<dbReference type="Proteomes" id="UP000476176">
    <property type="component" value="Unassembled WGS sequence"/>
</dbReference>
<dbReference type="EMBL" id="QXGC01012569">
    <property type="protein sequence ID" value="KAE9145901.1"/>
    <property type="molecule type" value="Genomic_DNA"/>
</dbReference>
<evidence type="ECO:0000313" key="2">
    <source>
        <dbReference type="EMBL" id="KAE9145901.1"/>
    </source>
</evidence>